<sequence>MAAARGRKCCVPHRHKKPLLPPVDAFRPLFYVRLSGLWGSPPVHFQSSTVIRVSPCTVPRAANIANTVVAAAL</sequence>
<comment type="caution">
    <text evidence="1">The sequence shown here is derived from an EMBL/GenBank/DDBJ whole genome shotgun (WGS) entry which is preliminary data.</text>
</comment>
<organism evidence="1 2">
    <name type="scientific">Portunus trituberculatus</name>
    <name type="common">Swimming crab</name>
    <name type="synonym">Neptunus trituberculatus</name>
    <dbReference type="NCBI Taxonomy" id="210409"/>
    <lineage>
        <taxon>Eukaryota</taxon>
        <taxon>Metazoa</taxon>
        <taxon>Ecdysozoa</taxon>
        <taxon>Arthropoda</taxon>
        <taxon>Crustacea</taxon>
        <taxon>Multicrustacea</taxon>
        <taxon>Malacostraca</taxon>
        <taxon>Eumalacostraca</taxon>
        <taxon>Eucarida</taxon>
        <taxon>Decapoda</taxon>
        <taxon>Pleocyemata</taxon>
        <taxon>Brachyura</taxon>
        <taxon>Eubrachyura</taxon>
        <taxon>Portunoidea</taxon>
        <taxon>Portunidae</taxon>
        <taxon>Portuninae</taxon>
        <taxon>Portunus</taxon>
    </lineage>
</organism>
<accession>A0A5B7GJ18</accession>
<evidence type="ECO:0000313" key="2">
    <source>
        <dbReference type="Proteomes" id="UP000324222"/>
    </source>
</evidence>
<keyword evidence="2" id="KW-1185">Reference proteome</keyword>
<dbReference type="AlphaFoldDB" id="A0A5B7GJ18"/>
<protein>
    <submittedName>
        <fullName evidence="1">Uncharacterized protein</fullName>
    </submittedName>
</protein>
<dbReference type="Proteomes" id="UP000324222">
    <property type="component" value="Unassembled WGS sequence"/>
</dbReference>
<proteinExistence type="predicted"/>
<evidence type="ECO:0000313" key="1">
    <source>
        <dbReference type="EMBL" id="MPC57509.1"/>
    </source>
</evidence>
<name>A0A5B7GJ18_PORTR</name>
<gene>
    <name evidence="1" type="ORF">E2C01_051490</name>
</gene>
<reference evidence="1 2" key="1">
    <citation type="submission" date="2019-05" db="EMBL/GenBank/DDBJ databases">
        <title>Another draft genome of Portunus trituberculatus and its Hox gene families provides insights of decapod evolution.</title>
        <authorList>
            <person name="Jeong J.-H."/>
            <person name="Song I."/>
            <person name="Kim S."/>
            <person name="Choi T."/>
            <person name="Kim D."/>
            <person name="Ryu S."/>
            <person name="Kim W."/>
        </authorList>
    </citation>
    <scope>NUCLEOTIDE SEQUENCE [LARGE SCALE GENOMIC DNA]</scope>
    <source>
        <tissue evidence="1">Muscle</tissue>
    </source>
</reference>
<dbReference type="EMBL" id="VSRR010014840">
    <property type="protein sequence ID" value="MPC57509.1"/>
    <property type="molecule type" value="Genomic_DNA"/>
</dbReference>